<dbReference type="EMBL" id="MPAF01000005">
    <property type="protein sequence ID" value="OOK30667.1"/>
    <property type="molecule type" value="Genomic_DNA"/>
</dbReference>
<proteinExistence type="predicted"/>
<dbReference type="AlphaFoldDB" id="A0A0D8WIC9"/>
<evidence type="ECO:0000256" key="1">
    <source>
        <dbReference type="SAM" id="MobiDB-lite"/>
    </source>
</evidence>
<reference evidence="3 15" key="5">
    <citation type="submission" date="2019-05" db="EMBL/GenBank/DDBJ databases">
        <authorList>
            <consortium name="NARMS: The National Antimicrobial Resistance Monitoring System"/>
        </authorList>
    </citation>
    <scope>NUCLEOTIDE SEQUENCE [LARGE SCALE GENOMIC DNA]</scope>
    <source>
        <strain evidence="6 14">CVM N17EC0060</strain>
        <strain evidence="3 15">CVM N18EC122</strain>
        <strain evidence="4 16">CVM N19EC0189</strain>
    </source>
</reference>
<evidence type="ECO:0000313" key="10">
    <source>
        <dbReference type="EMBL" id="QRZ99146.1"/>
    </source>
</evidence>
<dbReference type="Proteomes" id="UP000845800">
    <property type="component" value="Unassembled WGS sequence"/>
</dbReference>
<reference evidence="5" key="2">
    <citation type="journal article" date="2018" name="Genome Biol.">
        <title>SKESA: strategic k-mer extension for scrupulous assemblies.</title>
        <authorList>
            <person name="Souvorov A."/>
            <person name="Agarwala R."/>
            <person name="Lipman D.J."/>
        </authorList>
    </citation>
    <scope>NUCLEOTIDE SEQUENCE [LARGE SCALE GENOMIC DNA]</scope>
    <source>
        <strain evidence="5">AMC_487</strain>
    </source>
</reference>
<evidence type="ECO:0000313" key="14">
    <source>
        <dbReference type="Proteomes" id="UP000272336"/>
    </source>
</evidence>
<evidence type="ECO:0000313" key="13">
    <source>
        <dbReference type="Proteomes" id="UP000245761"/>
    </source>
</evidence>
<feature type="region of interest" description="Disordered" evidence="1">
    <location>
        <begin position="141"/>
        <end position="173"/>
    </location>
</feature>
<evidence type="ECO:0000313" key="5">
    <source>
        <dbReference type="EMBL" id="HAI5334472.1"/>
    </source>
</evidence>
<dbReference type="EMBL" id="AASEBA010000004">
    <property type="protein sequence ID" value="EFC9748297.1"/>
    <property type="molecule type" value="Genomic_DNA"/>
</dbReference>
<reference evidence="10" key="7">
    <citation type="submission" date="2021-02" db="EMBL/GenBank/DDBJ databases">
        <title>Co-localization of colistin and carbapenem -resistance genes on a novel transferable IncHI2 plasmid in Escherichia coli from chicken-origin.</title>
        <authorList>
            <person name="Hoffmann M."/>
            <person name="Balkey M."/>
            <person name="Ronco T."/>
            <person name="Hendriksen R.S."/>
        </authorList>
    </citation>
    <scope>NUCLEOTIDE SEQUENCE</scope>
    <source>
        <strain evidence="10">CFSAN083829</strain>
    </source>
</reference>
<evidence type="ECO:0000313" key="7">
    <source>
        <dbReference type="EMBL" id="OOK30667.1"/>
    </source>
</evidence>
<evidence type="ECO:0000313" key="16">
    <source>
        <dbReference type="Proteomes" id="UP000534496"/>
    </source>
</evidence>
<dbReference type="EMBL" id="RNLZ01000011">
    <property type="protein sequence ID" value="MGE13624.1"/>
    <property type="molecule type" value="Genomic_DNA"/>
</dbReference>
<reference evidence="9 13" key="4">
    <citation type="submission" date="2018-04" db="EMBL/GenBank/DDBJ databases">
        <title>Draft Genomic Sequencing Of Potential Extraintestinal Pathogenic Escherichia coli B8S56 Isolated from Retail Chicken Skin.</title>
        <authorList>
            <person name="Xu A."/>
            <person name="Tilman S."/>
            <person name="Wisser-Parker K."/>
            <person name="Scullen O.J."/>
            <person name="Sommers C."/>
        </authorList>
    </citation>
    <scope>NUCLEOTIDE SEQUENCE [LARGE SCALE GENOMIC DNA]</scope>
    <source>
        <strain evidence="9 13">B8S56</strain>
    </source>
</reference>
<dbReference type="Gene3D" id="6.10.200.10">
    <property type="entry name" value="Regulatory phage protein Cox"/>
    <property type="match status" value="1"/>
</dbReference>
<name>A0A0D8WIC9_ECOLX</name>
<feature type="compositionally biased region" description="Basic and acidic residues" evidence="1">
    <location>
        <begin position="1"/>
        <end position="10"/>
    </location>
</feature>
<reference evidence="7 11" key="1">
    <citation type="submission" date="2016-10" db="EMBL/GenBank/DDBJ databases">
        <title>Whole genome sequences of antibiotic resistant commensal Escherichia coli from healthy Australian adults.</title>
        <authorList>
            <person name="Moran R.A."/>
            <person name="Anantham S."/>
            <person name="Nigro S.J."/>
            <person name="Holt K.E."/>
            <person name="Hall R.M."/>
        </authorList>
    </citation>
    <scope>NUCLEOTIDE SEQUENCE [LARGE SCALE GENOMIC DNA]</scope>
    <source>
        <strain evidence="7 11">2.3-R4</strain>
    </source>
</reference>
<accession>A0A0D8WIC9</accession>
<evidence type="ECO:0000313" key="6">
    <source>
        <dbReference type="EMBL" id="MGE13624.1"/>
    </source>
</evidence>
<dbReference type="Proteomes" id="UP000236598">
    <property type="component" value="Unassembled WGS sequence"/>
</dbReference>
<evidence type="ECO:0000313" key="8">
    <source>
        <dbReference type="EMBL" id="PNY69633.1"/>
    </source>
</evidence>
<dbReference type="EMBL" id="AASVQO010000001">
    <property type="protein sequence ID" value="EFH3671995.1"/>
    <property type="molecule type" value="Genomic_DNA"/>
</dbReference>
<organism evidence="9 13">
    <name type="scientific">Escherichia coli</name>
    <dbReference type="NCBI Taxonomy" id="562"/>
    <lineage>
        <taxon>Bacteria</taxon>
        <taxon>Pseudomonadati</taxon>
        <taxon>Pseudomonadota</taxon>
        <taxon>Gammaproteobacteria</taxon>
        <taxon>Enterobacterales</taxon>
        <taxon>Enterobacteriaceae</taxon>
        <taxon>Escherichia</taxon>
    </lineage>
</organism>
<sequence>MREIIADKELSGAQPVQDDGADNEFIEAANDNEHLETKTRPSYKKGATLRLDGPVAGLVSLEKGAAYLGVTKSALRAAIQRGQMPGHKTRSNPEDEKSDGTWWFNAKAWDELADELLECEPPEWHNWKSYWTYDRKKRKFSPANKEDCQTVKGKQVYSPRVSKLEQLKNNQPG</sequence>
<dbReference type="Proteomes" id="UP000272336">
    <property type="component" value="Unassembled WGS sequence"/>
</dbReference>
<gene>
    <name evidence="7" type="ORF">BMT91_04055</name>
    <name evidence="8" type="ORF">C2M16_00770</name>
    <name evidence="6" type="ORF">D9D43_08475</name>
    <name evidence="9" type="ORF">DD762_16285</name>
    <name evidence="3" type="ORF">E6D34_03130</name>
    <name evidence="4" type="ORF">F9461_01985</name>
    <name evidence="2" type="ORF">FGAF848_13360</name>
    <name evidence="5" type="ORF">HJQ60_004534</name>
    <name evidence="10" type="ORF">JNP96_09390</name>
</gene>
<dbReference type="InterPro" id="IPR038147">
    <property type="entry name" value="Cox_sf"/>
</dbReference>
<dbReference type="EMBL" id="CP070393">
    <property type="protein sequence ID" value="QRZ99146.1"/>
    <property type="molecule type" value="Genomic_DNA"/>
</dbReference>
<dbReference type="Proteomes" id="UP000532204">
    <property type="component" value="Unassembled WGS sequence"/>
</dbReference>
<evidence type="ECO:0000313" key="11">
    <source>
        <dbReference type="Proteomes" id="UP000188855"/>
    </source>
</evidence>
<dbReference type="InterPro" id="IPR019679">
    <property type="entry name" value="Phage_P2_Cox"/>
</dbReference>
<dbReference type="RefSeq" id="WP_001206784.1">
    <property type="nucleotide sequence ID" value="NZ_AP027520.1"/>
</dbReference>
<reference evidence="2" key="8">
    <citation type="submission" date="2023-10" db="EMBL/GenBank/DDBJ databases">
        <authorList>
            <person name="Leclercq S."/>
        </authorList>
    </citation>
    <scope>NUCLEOTIDE SEQUENCE</scope>
    <source>
        <strain evidence="2">F848</strain>
    </source>
</reference>
<protein>
    <submittedName>
        <fullName evidence="9">Transcriptional regulator</fullName>
    </submittedName>
</protein>
<dbReference type="Proteomes" id="UP001190091">
    <property type="component" value="Unassembled WGS sequence"/>
</dbReference>
<dbReference type="Proteomes" id="UP000245761">
    <property type="component" value="Unassembled WGS sequence"/>
</dbReference>
<dbReference type="EMBL" id="QEMT01000027">
    <property type="protein sequence ID" value="PWH59668.1"/>
    <property type="molecule type" value="Genomic_DNA"/>
</dbReference>
<dbReference type="Proteomes" id="UP000663166">
    <property type="component" value="Chromosome"/>
</dbReference>
<evidence type="ECO:0000313" key="15">
    <source>
        <dbReference type="Proteomes" id="UP000532204"/>
    </source>
</evidence>
<dbReference type="EMBL" id="CAUZHL010000002">
    <property type="protein sequence ID" value="CAK1208694.1"/>
    <property type="molecule type" value="Genomic_DNA"/>
</dbReference>
<evidence type="ECO:0000313" key="4">
    <source>
        <dbReference type="EMBL" id="EFH3671995.1"/>
    </source>
</evidence>
<evidence type="ECO:0000313" key="3">
    <source>
        <dbReference type="EMBL" id="EFC9748297.1"/>
    </source>
</evidence>
<evidence type="ECO:0000313" key="12">
    <source>
        <dbReference type="Proteomes" id="UP000236598"/>
    </source>
</evidence>
<feature type="region of interest" description="Disordered" evidence="1">
    <location>
        <begin position="80"/>
        <end position="100"/>
    </location>
</feature>
<reference evidence="8 12" key="3">
    <citation type="submission" date="2018-01" db="EMBL/GenBank/DDBJ databases">
        <title>Draft Genomic Sequencing Of Potential Extraintestinal Pathogenic Escherichia coli B8S18 Isolated From Retail Chicken Skin.</title>
        <authorList>
            <person name="Xu A."/>
            <person name="Tilman S."/>
            <person name="Wisser-Parker K."/>
            <person name="Sheen S."/>
            <person name="Sommers C."/>
        </authorList>
    </citation>
    <scope>NUCLEOTIDE SEQUENCE [LARGE SCALE GENOMIC DNA]</scope>
    <source>
        <strain evidence="8 12">B8S18Com</strain>
    </source>
</reference>
<evidence type="ECO:0000313" key="2">
    <source>
        <dbReference type="EMBL" id="CAK1208694.1"/>
    </source>
</evidence>
<dbReference type="Proteomes" id="UP000188855">
    <property type="component" value="Unassembled WGS sequence"/>
</dbReference>
<dbReference type="EMBL" id="DABERK010000033">
    <property type="protein sequence ID" value="HAI5334472.1"/>
    <property type="molecule type" value="Genomic_DNA"/>
</dbReference>
<evidence type="ECO:0000313" key="9">
    <source>
        <dbReference type="EMBL" id="PWH59668.1"/>
    </source>
</evidence>
<feature type="region of interest" description="Disordered" evidence="1">
    <location>
        <begin position="1"/>
        <end position="20"/>
    </location>
</feature>
<dbReference type="Proteomes" id="UP000534496">
    <property type="component" value="Unassembled WGS sequence"/>
</dbReference>
<dbReference type="Pfam" id="PF10743">
    <property type="entry name" value="Phage_Cox"/>
    <property type="match status" value="1"/>
</dbReference>
<reference evidence="5" key="6">
    <citation type="submission" date="2020-03" db="EMBL/GenBank/DDBJ databases">
        <authorList>
            <consortium name="NCBI Pathogen Detection Project"/>
        </authorList>
    </citation>
    <scope>NUCLEOTIDE SEQUENCE</scope>
    <source>
        <strain evidence="5">AMC_487</strain>
    </source>
</reference>
<dbReference type="EMBL" id="PPHQ01000001">
    <property type="protein sequence ID" value="PNY69633.1"/>
    <property type="molecule type" value="Genomic_DNA"/>
</dbReference>